<reference evidence="2 3" key="1">
    <citation type="submission" date="2020-08" db="EMBL/GenBank/DDBJ databases">
        <title>Genomic Encyclopedia of Type Strains, Phase IV (KMG-IV): sequencing the most valuable type-strain genomes for metagenomic binning, comparative biology and taxonomic classification.</title>
        <authorList>
            <person name="Goeker M."/>
        </authorList>
    </citation>
    <scope>NUCLEOTIDE SEQUENCE [LARGE SCALE GENOMIC DNA]</scope>
    <source>
        <strain evidence="2 3">DSM 24163</strain>
    </source>
</reference>
<keyword evidence="3" id="KW-1185">Reference proteome</keyword>
<protein>
    <submittedName>
        <fullName evidence="2">Uncharacterized protein</fullName>
    </submittedName>
</protein>
<evidence type="ECO:0000256" key="1">
    <source>
        <dbReference type="SAM" id="MobiDB-lite"/>
    </source>
</evidence>
<dbReference type="AlphaFoldDB" id="A0A7W8G1K2"/>
<evidence type="ECO:0000313" key="3">
    <source>
        <dbReference type="Proteomes" id="UP000521199"/>
    </source>
</evidence>
<dbReference type="Proteomes" id="UP000521199">
    <property type="component" value="Unassembled WGS sequence"/>
</dbReference>
<accession>A0A7W8G1K2</accession>
<feature type="region of interest" description="Disordered" evidence="1">
    <location>
        <begin position="62"/>
        <end position="81"/>
    </location>
</feature>
<sequence length="112" mass="11934">MSHTGLPPSSYSVRPKTSLYVVGSTSVLTCICRLNPYPDSVGSNQNPLKAVLTAFNGPGRAKSWMHSSRATPSTPDHCQRSAARVGSPSMKLIATEPTLLSLPSALLPQFHD</sequence>
<dbReference type="EMBL" id="JACHHP010000006">
    <property type="protein sequence ID" value="MBB5209514.1"/>
    <property type="molecule type" value="Genomic_DNA"/>
</dbReference>
<feature type="compositionally biased region" description="Polar residues" evidence="1">
    <location>
        <begin position="65"/>
        <end position="76"/>
    </location>
</feature>
<evidence type="ECO:0000313" key="2">
    <source>
        <dbReference type="EMBL" id="MBB5209514.1"/>
    </source>
</evidence>
<organism evidence="2 3">
    <name type="scientific">Chiayiivirga flava</name>
    <dbReference type="NCBI Taxonomy" id="659595"/>
    <lineage>
        <taxon>Bacteria</taxon>
        <taxon>Pseudomonadati</taxon>
        <taxon>Pseudomonadota</taxon>
        <taxon>Gammaproteobacteria</taxon>
        <taxon>Lysobacterales</taxon>
        <taxon>Lysobacteraceae</taxon>
        <taxon>Chiayiivirga</taxon>
    </lineage>
</organism>
<dbReference type="RefSeq" id="WP_183962046.1">
    <property type="nucleotide sequence ID" value="NZ_JACHHP010000006.1"/>
</dbReference>
<gene>
    <name evidence="2" type="ORF">HNQ52_003083</name>
</gene>
<comment type="caution">
    <text evidence="2">The sequence shown here is derived from an EMBL/GenBank/DDBJ whole genome shotgun (WGS) entry which is preliminary data.</text>
</comment>
<proteinExistence type="predicted"/>
<name>A0A7W8G1K2_9GAMM</name>